<comment type="pathway">
    <text evidence="1">Purine metabolism; 3',5'-cyclic di-GMP biosynthesis.</text>
</comment>
<reference evidence="6 7" key="1">
    <citation type="submission" date="2018-11" db="EMBL/GenBank/DDBJ databases">
        <title>Whole genome sequencing of Pantoea sp. RIT388.</title>
        <authorList>
            <person name="Gan H.M."/>
            <person name="Hudson A.O."/>
        </authorList>
    </citation>
    <scope>NUCLEOTIDE SEQUENCE [LARGE SCALE GENOMIC DNA]</scope>
    <source>
        <strain evidence="6 7">RIT388</strain>
    </source>
</reference>
<dbReference type="Proteomes" id="UP000281332">
    <property type="component" value="Unassembled WGS sequence"/>
</dbReference>
<proteinExistence type="predicted"/>
<feature type="transmembrane region" description="Helical" evidence="4">
    <location>
        <begin position="218"/>
        <end position="246"/>
    </location>
</feature>
<name>A0A3N4PI06_9GAMM</name>
<keyword evidence="4" id="KW-1133">Transmembrane helix</keyword>
<keyword evidence="4" id="KW-0812">Transmembrane</keyword>
<evidence type="ECO:0000313" key="7">
    <source>
        <dbReference type="Proteomes" id="UP000281332"/>
    </source>
</evidence>
<dbReference type="GO" id="GO:0005886">
    <property type="term" value="C:plasma membrane"/>
    <property type="evidence" value="ECO:0007669"/>
    <property type="project" value="TreeGrafter"/>
</dbReference>
<dbReference type="SUPFAM" id="SSF55073">
    <property type="entry name" value="Nucleotide cyclase"/>
    <property type="match status" value="1"/>
</dbReference>
<dbReference type="InterPro" id="IPR050469">
    <property type="entry name" value="Diguanylate_Cyclase"/>
</dbReference>
<dbReference type="SMART" id="SM00267">
    <property type="entry name" value="GGDEF"/>
    <property type="match status" value="1"/>
</dbReference>
<dbReference type="NCBIfam" id="TIGR00254">
    <property type="entry name" value="GGDEF"/>
    <property type="match status" value="1"/>
</dbReference>
<dbReference type="AlphaFoldDB" id="A0A3N4PI06"/>
<dbReference type="PANTHER" id="PTHR45138">
    <property type="entry name" value="REGULATORY COMPONENTS OF SENSORY TRANSDUCTION SYSTEM"/>
    <property type="match status" value="1"/>
</dbReference>
<dbReference type="InterPro" id="IPR029787">
    <property type="entry name" value="Nucleotide_cyclase"/>
</dbReference>
<evidence type="ECO:0000313" key="6">
    <source>
        <dbReference type="EMBL" id="RPD99183.1"/>
    </source>
</evidence>
<evidence type="ECO:0000256" key="3">
    <source>
        <dbReference type="ARBA" id="ARBA00034247"/>
    </source>
</evidence>
<dbReference type="CDD" id="cd01949">
    <property type="entry name" value="GGDEF"/>
    <property type="match status" value="1"/>
</dbReference>
<feature type="domain" description="GGDEF" evidence="5">
    <location>
        <begin position="327"/>
        <end position="465"/>
    </location>
</feature>
<evidence type="ECO:0000256" key="1">
    <source>
        <dbReference type="ARBA" id="ARBA00004665"/>
    </source>
</evidence>
<dbReference type="EC" id="2.7.7.65" evidence="2"/>
<dbReference type="GO" id="GO:1902201">
    <property type="term" value="P:negative regulation of bacterial-type flagellum-dependent cell motility"/>
    <property type="evidence" value="ECO:0007669"/>
    <property type="project" value="TreeGrafter"/>
</dbReference>
<accession>A0A3N4PI06</accession>
<feature type="transmembrane region" description="Helical" evidence="4">
    <location>
        <begin position="90"/>
        <end position="108"/>
    </location>
</feature>
<dbReference type="InterPro" id="IPR000160">
    <property type="entry name" value="GGDEF_dom"/>
</dbReference>
<dbReference type="EMBL" id="RMVG01000010">
    <property type="protein sequence ID" value="RPD99183.1"/>
    <property type="molecule type" value="Genomic_DNA"/>
</dbReference>
<sequence>MRVKLFAEYQTKTNALSLFLITLLFCFLGSHLRIPAELSLFWPVNAIVAAVIVRHPWLHRIRYYLACFAAMVVNDTVFSGWAWPAVTLNIANLLFIIISVSMLVKHYLRDSDRRQINNALRIFPACLLAAFACASWGALAQDVGFNASFATAWADWFSEQFSTGLMLLPFLLTRNWRSFSFGELLSPGKWVPLLSVGVSLVVGAMIGGAGSLTFPVPALIWCAIVLPIPVTSLAILLTGITEIVLVSHGVMNIQGNDNLLSLSHLTSARLGVATIAISPLIVAVSMDAVRQLNQRLALRANYDFLTQLLSRSGLYESLKDEPFSSQRSVGVILLDVDYFKTINDNFGHDAGDGVLEEIALRMKKVAGKQGRICRFGGEEFAIVLFDARPEQLYQLAEAVRQSIAKEKFWLQGNTVTVTVSSGLAQGTAGEERDWHSVINQLISAADKNLYLSKRNGRNQTSPSFRTLRLASDVA</sequence>
<gene>
    <name evidence="6" type="ORF">BBB56_13580</name>
</gene>
<dbReference type="GO" id="GO:0052621">
    <property type="term" value="F:diguanylate cyclase activity"/>
    <property type="evidence" value="ECO:0007669"/>
    <property type="project" value="UniProtKB-EC"/>
</dbReference>
<evidence type="ECO:0000256" key="2">
    <source>
        <dbReference type="ARBA" id="ARBA00012528"/>
    </source>
</evidence>
<evidence type="ECO:0000259" key="5">
    <source>
        <dbReference type="PROSITE" id="PS50887"/>
    </source>
</evidence>
<dbReference type="PANTHER" id="PTHR45138:SF9">
    <property type="entry name" value="DIGUANYLATE CYCLASE DGCM-RELATED"/>
    <property type="match status" value="1"/>
</dbReference>
<evidence type="ECO:0000256" key="4">
    <source>
        <dbReference type="SAM" id="Phobius"/>
    </source>
</evidence>
<feature type="transmembrane region" description="Helical" evidence="4">
    <location>
        <begin position="120"/>
        <end position="139"/>
    </location>
</feature>
<protein>
    <recommendedName>
        <fullName evidence="2">diguanylate cyclase</fullName>
        <ecNumber evidence="2">2.7.7.65</ecNumber>
    </recommendedName>
</protein>
<dbReference type="InterPro" id="IPR043128">
    <property type="entry name" value="Rev_trsase/Diguanyl_cyclase"/>
</dbReference>
<comment type="catalytic activity">
    <reaction evidence="3">
        <text>2 GTP = 3',3'-c-di-GMP + 2 diphosphate</text>
        <dbReference type="Rhea" id="RHEA:24898"/>
        <dbReference type="ChEBI" id="CHEBI:33019"/>
        <dbReference type="ChEBI" id="CHEBI:37565"/>
        <dbReference type="ChEBI" id="CHEBI:58805"/>
        <dbReference type="EC" id="2.7.7.65"/>
    </reaction>
</comment>
<feature type="transmembrane region" description="Helical" evidence="4">
    <location>
        <begin position="193"/>
        <end position="212"/>
    </location>
</feature>
<dbReference type="OrthoDB" id="9812260at2"/>
<organism evidence="6 7">
    <name type="scientific">Candidatus Pantoea deserta</name>
    <dbReference type="NCBI Taxonomy" id="1869313"/>
    <lineage>
        <taxon>Bacteria</taxon>
        <taxon>Pseudomonadati</taxon>
        <taxon>Pseudomonadota</taxon>
        <taxon>Gammaproteobacteria</taxon>
        <taxon>Enterobacterales</taxon>
        <taxon>Erwiniaceae</taxon>
        <taxon>Pantoea</taxon>
    </lineage>
</organism>
<feature type="transmembrane region" description="Helical" evidence="4">
    <location>
        <begin position="15"/>
        <end position="34"/>
    </location>
</feature>
<dbReference type="Gene3D" id="3.30.70.270">
    <property type="match status" value="1"/>
</dbReference>
<dbReference type="PROSITE" id="PS50887">
    <property type="entry name" value="GGDEF"/>
    <property type="match status" value="1"/>
</dbReference>
<comment type="caution">
    <text evidence="6">The sequence shown here is derived from an EMBL/GenBank/DDBJ whole genome shotgun (WGS) entry which is preliminary data.</text>
</comment>
<keyword evidence="4" id="KW-0472">Membrane</keyword>
<dbReference type="GO" id="GO:0043709">
    <property type="term" value="P:cell adhesion involved in single-species biofilm formation"/>
    <property type="evidence" value="ECO:0007669"/>
    <property type="project" value="TreeGrafter"/>
</dbReference>
<dbReference type="Pfam" id="PF00990">
    <property type="entry name" value="GGDEF"/>
    <property type="match status" value="1"/>
</dbReference>
<dbReference type="RefSeq" id="WP_123801467.1">
    <property type="nucleotide sequence ID" value="NZ_RMVG01000010.1"/>
</dbReference>
<keyword evidence="7" id="KW-1185">Reference proteome</keyword>